<keyword evidence="8" id="KW-1185">Reference proteome</keyword>
<dbReference type="AlphaFoldDB" id="A0A7K7ZLV4"/>
<evidence type="ECO:0000313" key="8">
    <source>
        <dbReference type="Proteomes" id="UP000538725"/>
    </source>
</evidence>
<name>A0A7K7ZLV4_9PASE</name>
<dbReference type="Pfam" id="PF02422">
    <property type="entry name" value="Keratin"/>
    <property type="match status" value="1"/>
</dbReference>
<evidence type="ECO:0000256" key="5">
    <source>
        <dbReference type="RuleBase" id="RU364002"/>
    </source>
</evidence>
<evidence type="ECO:0000256" key="4">
    <source>
        <dbReference type="ARBA" id="ARBA00022990"/>
    </source>
</evidence>
<sequence>CPQPLANARSGLCVTRCGDSRAVIHPPPVVLTFPGPILSSCPQDSVVGSRSPPAPGRPGASPGPRSSGSAAGL</sequence>
<organism evidence="7 8">
    <name type="scientific">Melanocharis versteri</name>
    <name type="common">Fan-tailed berrypecker</name>
    <dbReference type="NCBI Taxonomy" id="254552"/>
    <lineage>
        <taxon>Eukaryota</taxon>
        <taxon>Metazoa</taxon>
        <taxon>Chordata</taxon>
        <taxon>Craniata</taxon>
        <taxon>Vertebrata</taxon>
        <taxon>Euteleostomi</taxon>
        <taxon>Archelosauria</taxon>
        <taxon>Archosauria</taxon>
        <taxon>Dinosauria</taxon>
        <taxon>Saurischia</taxon>
        <taxon>Theropoda</taxon>
        <taxon>Coelurosauria</taxon>
        <taxon>Aves</taxon>
        <taxon>Neognathae</taxon>
        <taxon>Neoaves</taxon>
        <taxon>Telluraves</taxon>
        <taxon>Australaves</taxon>
        <taxon>Passeriformes</taxon>
        <taxon>Passeroidea</taxon>
        <taxon>Melanocharitidae</taxon>
        <taxon>Melanocharis</taxon>
    </lineage>
</organism>
<evidence type="ECO:0000313" key="7">
    <source>
        <dbReference type="EMBL" id="NXA91213.1"/>
    </source>
</evidence>
<keyword evidence="3 5" id="KW-0416">Keratin</keyword>
<comment type="subunit">
    <text evidence="2 5">The avian keratins (F-ker, S-ker, C-ker and B-ker) are a complex mixture of very similar polypeptides.</text>
</comment>
<reference evidence="7 8" key="1">
    <citation type="submission" date="2019-09" db="EMBL/GenBank/DDBJ databases">
        <title>Bird 10,000 Genomes (B10K) Project - Family phase.</title>
        <authorList>
            <person name="Zhang G."/>
        </authorList>
    </citation>
    <scope>NUCLEOTIDE SEQUENCE [LARGE SCALE GENOMIC DNA]</scope>
    <source>
        <strain evidence="7">B10K-DU-029-37</strain>
        <tissue evidence="7">Liver</tissue>
    </source>
</reference>
<feature type="region of interest" description="Disordered" evidence="6">
    <location>
        <begin position="41"/>
        <end position="73"/>
    </location>
</feature>
<feature type="non-terminal residue" evidence="7">
    <location>
        <position position="73"/>
    </location>
</feature>
<accession>A0A7K7ZLV4</accession>
<evidence type="ECO:0000256" key="2">
    <source>
        <dbReference type="ARBA" id="ARBA00011806"/>
    </source>
</evidence>
<evidence type="ECO:0000256" key="3">
    <source>
        <dbReference type="ARBA" id="ARBA00022744"/>
    </source>
</evidence>
<comment type="caution">
    <text evidence="7">The sequence shown here is derived from an EMBL/GenBank/DDBJ whole genome shotgun (WGS) entry which is preliminary data.</text>
</comment>
<proteinExistence type="inferred from homology"/>
<evidence type="ECO:0000256" key="6">
    <source>
        <dbReference type="SAM" id="MobiDB-lite"/>
    </source>
</evidence>
<gene>
    <name evidence="7" type="primary">Krfd</name>
    <name evidence="7" type="ORF">MELVER_R01511</name>
</gene>
<dbReference type="Proteomes" id="UP000538725">
    <property type="component" value="Unassembled WGS sequence"/>
</dbReference>
<evidence type="ECO:0000256" key="1">
    <source>
        <dbReference type="ARBA" id="ARBA00008702"/>
    </source>
</evidence>
<protein>
    <recommendedName>
        <fullName evidence="5">Keratin</fullName>
    </recommendedName>
</protein>
<dbReference type="PANTHER" id="PTHR31203">
    <property type="entry name" value="BETA-KERATIN-RELATED PROTEIN-RELATED"/>
    <property type="match status" value="1"/>
</dbReference>
<dbReference type="InterPro" id="IPR003461">
    <property type="entry name" value="Keratin"/>
</dbReference>
<dbReference type="GO" id="GO:0005200">
    <property type="term" value="F:structural constituent of cytoskeleton"/>
    <property type="evidence" value="ECO:0007669"/>
    <property type="project" value="InterPro"/>
</dbReference>
<feature type="compositionally biased region" description="Low complexity" evidence="6">
    <location>
        <begin position="57"/>
        <end position="73"/>
    </location>
</feature>
<keyword evidence="4" id="KW-0007">Acetylation</keyword>
<dbReference type="GO" id="GO:0005882">
    <property type="term" value="C:intermediate filament"/>
    <property type="evidence" value="ECO:0007669"/>
    <property type="project" value="UniProtKB-KW"/>
</dbReference>
<dbReference type="EMBL" id="VZTG01005002">
    <property type="protein sequence ID" value="NXA91213.1"/>
    <property type="molecule type" value="Genomic_DNA"/>
</dbReference>
<dbReference type="PANTHER" id="PTHR31203:SF1">
    <property type="entry name" value="BETA-KERATIN-RELATED PROTEIN-RELATED"/>
    <property type="match status" value="1"/>
</dbReference>
<comment type="similarity">
    <text evidence="1 5">Belongs to the avian keratin family.</text>
</comment>
<feature type="non-terminal residue" evidence="7">
    <location>
        <position position="1"/>
    </location>
</feature>